<protein>
    <submittedName>
        <fullName evidence="1">Uncharacterized protein</fullName>
    </submittedName>
</protein>
<dbReference type="Gramene" id="ONK73180">
    <property type="protein sequence ID" value="ONK73180"/>
    <property type="gene ID" value="A4U43_C04F28100"/>
</dbReference>
<dbReference type="Proteomes" id="UP000243459">
    <property type="component" value="Chromosome 4"/>
</dbReference>
<reference evidence="2" key="1">
    <citation type="journal article" date="2017" name="Nat. Commun.">
        <title>The asparagus genome sheds light on the origin and evolution of a young Y chromosome.</title>
        <authorList>
            <person name="Harkess A."/>
            <person name="Zhou J."/>
            <person name="Xu C."/>
            <person name="Bowers J.E."/>
            <person name="Van der Hulst R."/>
            <person name="Ayyampalayam S."/>
            <person name="Mercati F."/>
            <person name="Riccardi P."/>
            <person name="McKain M.R."/>
            <person name="Kakrana A."/>
            <person name="Tang H."/>
            <person name="Ray J."/>
            <person name="Groenendijk J."/>
            <person name="Arikit S."/>
            <person name="Mathioni S.M."/>
            <person name="Nakano M."/>
            <person name="Shan H."/>
            <person name="Telgmann-Rauber A."/>
            <person name="Kanno A."/>
            <person name="Yue Z."/>
            <person name="Chen H."/>
            <person name="Li W."/>
            <person name="Chen Y."/>
            <person name="Xu X."/>
            <person name="Zhang Y."/>
            <person name="Luo S."/>
            <person name="Chen H."/>
            <person name="Gao J."/>
            <person name="Mao Z."/>
            <person name="Pires J.C."/>
            <person name="Luo M."/>
            <person name="Kudrna D."/>
            <person name="Wing R.A."/>
            <person name="Meyers B.C."/>
            <person name="Yi K."/>
            <person name="Kong H."/>
            <person name="Lavrijsen P."/>
            <person name="Sunseri F."/>
            <person name="Falavigna A."/>
            <person name="Ye Y."/>
            <person name="Leebens-Mack J.H."/>
            <person name="Chen G."/>
        </authorList>
    </citation>
    <scope>NUCLEOTIDE SEQUENCE [LARGE SCALE GENOMIC DNA]</scope>
    <source>
        <strain evidence="2">cv. DH0086</strain>
    </source>
</reference>
<accession>A0A5P1F9H3</accession>
<name>A0A5P1F9H3_ASPOF</name>
<sequence length="200" mass="22446">MPLFPLLAPAHFPPSMHLSILNSSRNIGRRAHGEGAEAIEERAEASIDGESLELEVKHKDNGSWHPCYVSLRSIFQSFRLEILRALIVSDEPVANESDIHSLPSSRRHTENLPSLYKIRLIKGWKNLEDQSSKVGFDAIMISVKSWENYLSMVLIIQLALDDRCTFANASLDQSSEGWLANCLSDIDTHRSSGEMSVQFL</sequence>
<dbReference type="EMBL" id="CM007384">
    <property type="protein sequence ID" value="ONK73180.1"/>
    <property type="molecule type" value="Genomic_DNA"/>
</dbReference>
<proteinExistence type="predicted"/>
<evidence type="ECO:0000313" key="2">
    <source>
        <dbReference type="Proteomes" id="UP000243459"/>
    </source>
</evidence>
<dbReference type="AlphaFoldDB" id="A0A5P1F9H3"/>
<keyword evidence="2" id="KW-1185">Reference proteome</keyword>
<gene>
    <name evidence="1" type="ORF">A4U43_C04F28100</name>
</gene>
<evidence type="ECO:0000313" key="1">
    <source>
        <dbReference type="EMBL" id="ONK73180.1"/>
    </source>
</evidence>
<organism evidence="1 2">
    <name type="scientific">Asparagus officinalis</name>
    <name type="common">Garden asparagus</name>
    <dbReference type="NCBI Taxonomy" id="4686"/>
    <lineage>
        <taxon>Eukaryota</taxon>
        <taxon>Viridiplantae</taxon>
        <taxon>Streptophyta</taxon>
        <taxon>Embryophyta</taxon>
        <taxon>Tracheophyta</taxon>
        <taxon>Spermatophyta</taxon>
        <taxon>Magnoliopsida</taxon>
        <taxon>Liliopsida</taxon>
        <taxon>Asparagales</taxon>
        <taxon>Asparagaceae</taxon>
        <taxon>Asparagoideae</taxon>
        <taxon>Asparagus</taxon>
    </lineage>
</organism>